<feature type="non-terminal residue" evidence="3">
    <location>
        <position position="1"/>
    </location>
</feature>
<dbReference type="AlphaFoldDB" id="A0A371GXC4"/>
<keyword evidence="1" id="KW-1133">Transmembrane helix</keyword>
<comment type="caution">
    <text evidence="3">The sequence shown here is derived from an EMBL/GenBank/DDBJ whole genome shotgun (WGS) entry which is preliminary data.</text>
</comment>
<proteinExistence type="predicted"/>
<evidence type="ECO:0000259" key="2">
    <source>
        <dbReference type="Pfam" id="PF07727"/>
    </source>
</evidence>
<gene>
    <name evidence="3" type="ORF">CR513_22346</name>
</gene>
<name>A0A371GXC4_MUCPR</name>
<dbReference type="Proteomes" id="UP000257109">
    <property type="component" value="Unassembled WGS sequence"/>
</dbReference>
<dbReference type="InterPro" id="IPR013103">
    <property type="entry name" value="RVT_2"/>
</dbReference>
<sequence length="227" mass="26156">MASHPMSCYITSYHHMMQSKFLDAYAMRPQFFNKELSSDLAQPLVFSLDIPFLTKYKGYKLDVIFHEDIFPFHCLHHATTTSDLFLNLVLPKPLPDTTPIQHDNTFLLIMMLLPFNINQTPQEYKVDGTFDCYKGRLMAKGYIQQVRIAFLNTFSLVAKLTIMRVLLALAAQWKWKLVKLGVSNAFLVICLRKFICNYLRGRTRCAKSIKISIDCAKLQDNGSISFP</sequence>
<keyword evidence="4" id="KW-1185">Reference proteome</keyword>
<evidence type="ECO:0000256" key="1">
    <source>
        <dbReference type="SAM" id="Phobius"/>
    </source>
</evidence>
<accession>A0A371GXC4</accession>
<feature type="domain" description="Reverse transcriptase Ty1/copia-type" evidence="2">
    <location>
        <begin position="132"/>
        <end position="188"/>
    </location>
</feature>
<keyword evidence="1" id="KW-0472">Membrane</keyword>
<feature type="transmembrane region" description="Helical" evidence="1">
    <location>
        <begin position="148"/>
        <end position="171"/>
    </location>
</feature>
<keyword evidence="1" id="KW-0812">Transmembrane</keyword>
<dbReference type="Pfam" id="PF07727">
    <property type="entry name" value="RVT_2"/>
    <property type="match status" value="1"/>
</dbReference>
<feature type="transmembrane region" description="Helical" evidence="1">
    <location>
        <begin position="177"/>
        <end position="195"/>
    </location>
</feature>
<evidence type="ECO:0000313" key="3">
    <source>
        <dbReference type="EMBL" id="RDX95171.1"/>
    </source>
</evidence>
<evidence type="ECO:0000313" key="4">
    <source>
        <dbReference type="Proteomes" id="UP000257109"/>
    </source>
</evidence>
<dbReference type="EMBL" id="QJKJ01004189">
    <property type="protein sequence ID" value="RDX95171.1"/>
    <property type="molecule type" value="Genomic_DNA"/>
</dbReference>
<protein>
    <recommendedName>
        <fullName evidence="2">Reverse transcriptase Ty1/copia-type domain-containing protein</fullName>
    </recommendedName>
</protein>
<reference evidence="3" key="1">
    <citation type="submission" date="2018-05" db="EMBL/GenBank/DDBJ databases">
        <title>Draft genome of Mucuna pruriens seed.</title>
        <authorList>
            <person name="Nnadi N.E."/>
            <person name="Vos R."/>
            <person name="Hasami M.H."/>
            <person name="Devisetty U.K."/>
            <person name="Aguiy J.C."/>
        </authorList>
    </citation>
    <scope>NUCLEOTIDE SEQUENCE [LARGE SCALE GENOMIC DNA]</scope>
    <source>
        <strain evidence="3">JCA_2017</strain>
    </source>
</reference>
<organism evidence="3 4">
    <name type="scientific">Mucuna pruriens</name>
    <name type="common">Velvet bean</name>
    <name type="synonym">Dolichos pruriens</name>
    <dbReference type="NCBI Taxonomy" id="157652"/>
    <lineage>
        <taxon>Eukaryota</taxon>
        <taxon>Viridiplantae</taxon>
        <taxon>Streptophyta</taxon>
        <taxon>Embryophyta</taxon>
        <taxon>Tracheophyta</taxon>
        <taxon>Spermatophyta</taxon>
        <taxon>Magnoliopsida</taxon>
        <taxon>eudicotyledons</taxon>
        <taxon>Gunneridae</taxon>
        <taxon>Pentapetalae</taxon>
        <taxon>rosids</taxon>
        <taxon>fabids</taxon>
        <taxon>Fabales</taxon>
        <taxon>Fabaceae</taxon>
        <taxon>Papilionoideae</taxon>
        <taxon>50 kb inversion clade</taxon>
        <taxon>NPAAA clade</taxon>
        <taxon>indigoferoid/millettioid clade</taxon>
        <taxon>Phaseoleae</taxon>
        <taxon>Mucuna</taxon>
    </lineage>
</organism>
<dbReference type="STRING" id="157652.A0A371GXC4"/>